<evidence type="ECO:0000313" key="7">
    <source>
        <dbReference type="Proteomes" id="UP000070414"/>
    </source>
</evidence>
<evidence type="ECO:0000256" key="3">
    <source>
        <dbReference type="ARBA" id="ARBA00022989"/>
    </source>
</evidence>
<dbReference type="InterPro" id="IPR050475">
    <property type="entry name" value="Prenyltransferase_related"/>
</dbReference>
<accession>A0A133URL7</accession>
<feature type="transmembrane region" description="Helical" evidence="5">
    <location>
        <begin position="151"/>
        <end position="168"/>
    </location>
</feature>
<dbReference type="Gene3D" id="1.20.120.1780">
    <property type="entry name" value="UbiA prenyltransferase"/>
    <property type="match status" value="1"/>
</dbReference>
<protein>
    <recommendedName>
        <fullName evidence="8">Prenyltransferase</fullName>
    </recommendedName>
</protein>
<keyword evidence="2 5" id="KW-0812">Transmembrane</keyword>
<name>A0A133URL7_9EURY</name>
<feature type="transmembrane region" description="Helical" evidence="5">
    <location>
        <begin position="279"/>
        <end position="296"/>
    </location>
</feature>
<dbReference type="Gene3D" id="1.10.357.140">
    <property type="entry name" value="UbiA prenyltransferase"/>
    <property type="match status" value="1"/>
</dbReference>
<dbReference type="GO" id="GO:0005886">
    <property type="term" value="C:plasma membrane"/>
    <property type="evidence" value="ECO:0007669"/>
    <property type="project" value="UniProtKB-SubCell"/>
</dbReference>
<dbReference type="AlphaFoldDB" id="A0A133URL7"/>
<dbReference type="PANTHER" id="PTHR42723:SF1">
    <property type="entry name" value="CHLOROPHYLL SYNTHASE, CHLOROPLASTIC"/>
    <property type="match status" value="1"/>
</dbReference>
<dbReference type="Pfam" id="PF01040">
    <property type="entry name" value="UbiA"/>
    <property type="match status" value="1"/>
</dbReference>
<evidence type="ECO:0000313" key="6">
    <source>
        <dbReference type="EMBL" id="KXA96884.1"/>
    </source>
</evidence>
<keyword evidence="3 5" id="KW-1133">Transmembrane helix</keyword>
<keyword evidence="4 5" id="KW-0472">Membrane</keyword>
<keyword evidence="7" id="KW-1185">Reference proteome</keyword>
<evidence type="ECO:0000256" key="4">
    <source>
        <dbReference type="ARBA" id="ARBA00023136"/>
    </source>
</evidence>
<dbReference type="CDD" id="cd13956">
    <property type="entry name" value="PT_UbiA"/>
    <property type="match status" value="1"/>
</dbReference>
<gene>
    <name evidence="6" type="ORF">AKJ38_02395</name>
</gene>
<sequence>MNVDIFNKQQFRAFKICSSSRLKMGIVYSFWALSGLLVTGLGMNLSFSNIFSKGLILLPAWFFLTLAIYVLNDMYDREFDKLIDREQPLVTGEVNPTQAMVVISTFVALAITLSAIVNISALAVSLIFLIIGTIYSIPPIQIKRRILGKQFTLTSLFLLSILAGGVAIRGFPSALFFMILCVGPFLVLMTPIPDLKDMESDKKQGCKTVPLLLGPNISIDLGILAFLSLSTLSILGYLVYGFNLIFVISIVILSFINFHQLLKLRYGNQNRTNYIKARQKAWIAGILLPLMFIIGVV</sequence>
<feature type="transmembrane region" description="Helical" evidence="5">
    <location>
        <begin position="174"/>
        <end position="192"/>
    </location>
</feature>
<dbReference type="InterPro" id="IPR000537">
    <property type="entry name" value="UbiA_prenyltransferase"/>
</dbReference>
<evidence type="ECO:0000256" key="5">
    <source>
        <dbReference type="SAM" id="Phobius"/>
    </source>
</evidence>
<organism evidence="6 7">
    <name type="scientific">candidate division MSBL1 archaeon SCGC-AAA259I14</name>
    <dbReference type="NCBI Taxonomy" id="1698268"/>
    <lineage>
        <taxon>Archaea</taxon>
        <taxon>Methanobacteriati</taxon>
        <taxon>Methanobacteriota</taxon>
        <taxon>candidate division MSBL1</taxon>
    </lineage>
</organism>
<dbReference type="EMBL" id="LHXS01000037">
    <property type="protein sequence ID" value="KXA96884.1"/>
    <property type="molecule type" value="Genomic_DNA"/>
</dbReference>
<feature type="transmembrane region" description="Helical" evidence="5">
    <location>
        <begin position="99"/>
        <end position="131"/>
    </location>
</feature>
<dbReference type="PANTHER" id="PTHR42723">
    <property type="entry name" value="CHLOROPHYLL SYNTHASE"/>
    <property type="match status" value="1"/>
</dbReference>
<evidence type="ECO:0008006" key="8">
    <source>
        <dbReference type="Google" id="ProtNLM"/>
    </source>
</evidence>
<comment type="subcellular location">
    <subcellularLocation>
        <location evidence="1">Cell membrane</location>
        <topology evidence="1">Multi-pass membrane protein</topology>
    </subcellularLocation>
</comment>
<dbReference type="GO" id="GO:0016765">
    <property type="term" value="F:transferase activity, transferring alkyl or aryl (other than methyl) groups"/>
    <property type="evidence" value="ECO:0007669"/>
    <property type="project" value="InterPro"/>
</dbReference>
<proteinExistence type="predicted"/>
<feature type="transmembrane region" description="Helical" evidence="5">
    <location>
        <begin position="212"/>
        <end position="231"/>
    </location>
</feature>
<evidence type="ECO:0000256" key="1">
    <source>
        <dbReference type="ARBA" id="ARBA00004651"/>
    </source>
</evidence>
<dbReference type="Proteomes" id="UP000070414">
    <property type="component" value="Unassembled WGS sequence"/>
</dbReference>
<dbReference type="InterPro" id="IPR044878">
    <property type="entry name" value="UbiA_sf"/>
</dbReference>
<feature type="transmembrane region" description="Helical" evidence="5">
    <location>
        <begin position="28"/>
        <end position="47"/>
    </location>
</feature>
<feature type="transmembrane region" description="Helical" evidence="5">
    <location>
        <begin position="54"/>
        <end position="71"/>
    </location>
</feature>
<comment type="caution">
    <text evidence="6">The sequence shown here is derived from an EMBL/GenBank/DDBJ whole genome shotgun (WGS) entry which is preliminary data.</text>
</comment>
<feature type="transmembrane region" description="Helical" evidence="5">
    <location>
        <begin position="237"/>
        <end position="258"/>
    </location>
</feature>
<evidence type="ECO:0000256" key="2">
    <source>
        <dbReference type="ARBA" id="ARBA00022692"/>
    </source>
</evidence>
<reference evidence="6 7" key="1">
    <citation type="journal article" date="2016" name="Sci. Rep.">
        <title>Metabolic traits of an uncultured archaeal lineage -MSBL1- from brine pools of the Red Sea.</title>
        <authorList>
            <person name="Mwirichia R."/>
            <person name="Alam I."/>
            <person name="Rashid M."/>
            <person name="Vinu M."/>
            <person name="Ba-Alawi W."/>
            <person name="Anthony Kamau A."/>
            <person name="Kamanda Ngugi D."/>
            <person name="Goker M."/>
            <person name="Klenk H.P."/>
            <person name="Bajic V."/>
            <person name="Stingl U."/>
        </authorList>
    </citation>
    <scope>NUCLEOTIDE SEQUENCE [LARGE SCALE GENOMIC DNA]</scope>
    <source>
        <strain evidence="6">SCGC-AAA259I14</strain>
    </source>
</reference>